<evidence type="ECO:0000256" key="1">
    <source>
        <dbReference type="ARBA" id="ARBA00010088"/>
    </source>
</evidence>
<dbReference type="InterPro" id="IPR051601">
    <property type="entry name" value="Serine_prot/Carboxylest_S33"/>
</dbReference>
<dbReference type="AlphaFoldDB" id="A0A319BT42"/>
<keyword evidence="6" id="KW-1185">Reference proteome</keyword>
<evidence type="ECO:0000313" key="5">
    <source>
        <dbReference type="EMBL" id="PYH69033.1"/>
    </source>
</evidence>
<dbReference type="GeneID" id="37214104"/>
<dbReference type="PANTHER" id="PTHR43248">
    <property type="entry name" value="2-SUCCINYL-6-HYDROXY-2,4-CYCLOHEXADIENE-1-CARBOXYLATE SYNTHASE"/>
    <property type="match status" value="1"/>
</dbReference>
<organism evidence="5 6">
    <name type="scientific">Aspergillus vadensis (strain CBS 113365 / IMI 142717 / IBT 24658)</name>
    <dbReference type="NCBI Taxonomy" id="1448311"/>
    <lineage>
        <taxon>Eukaryota</taxon>
        <taxon>Fungi</taxon>
        <taxon>Dikarya</taxon>
        <taxon>Ascomycota</taxon>
        <taxon>Pezizomycotina</taxon>
        <taxon>Eurotiomycetes</taxon>
        <taxon>Eurotiomycetidae</taxon>
        <taxon>Eurotiales</taxon>
        <taxon>Aspergillaceae</taxon>
        <taxon>Aspergillus</taxon>
        <taxon>Aspergillus subgen. Circumdati</taxon>
    </lineage>
</organism>
<protein>
    <submittedName>
        <fullName evidence="5">Alpha/beta-hydrolase</fullName>
    </submittedName>
</protein>
<dbReference type="Gene3D" id="3.40.50.1820">
    <property type="entry name" value="alpha/beta hydrolase"/>
    <property type="match status" value="1"/>
</dbReference>
<dbReference type="SUPFAM" id="SSF53474">
    <property type="entry name" value="alpha/beta-Hydrolases"/>
    <property type="match status" value="1"/>
</dbReference>
<evidence type="ECO:0000259" key="4">
    <source>
        <dbReference type="Pfam" id="PF08386"/>
    </source>
</evidence>
<keyword evidence="2" id="KW-0378">Hydrolase</keyword>
<dbReference type="InterPro" id="IPR000073">
    <property type="entry name" value="AB_hydrolase_1"/>
</dbReference>
<dbReference type="Pfam" id="PF08386">
    <property type="entry name" value="Abhydrolase_4"/>
    <property type="match status" value="1"/>
</dbReference>
<proteinExistence type="inferred from homology"/>
<evidence type="ECO:0000259" key="3">
    <source>
        <dbReference type="Pfam" id="PF00561"/>
    </source>
</evidence>
<dbReference type="Proteomes" id="UP000248405">
    <property type="component" value="Unassembled WGS sequence"/>
</dbReference>
<dbReference type="GO" id="GO:0016787">
    <property type="term" value="F:hydrolase activity"/>
    <property type="evidence" value="ECO:0007669"/>
    <property type="project" value="UniProtKB-KW"/>
</dbReference>
<reference evidence="5" key="1">
    <citation type="submission" date="2016-12" db="EMBL/GenBank/DDBJ databases">
        <title>The genomes of Aspergillus section Nigri reveals drivers in fungal speciation.</title>
        <authorList>
            <consortium name="DOE Joint Genome Institute"/>
            <person name="Vesth T.C."/>
            <person name="Nybo J."/>
            <person name="Theobald S."/>
            <person name="Brandl J."/>
            <person name="Frisvad J.C."/>
            <person name="Nielsen K.F."/>
            <person name="Lyhne E.K."/>
            <person name="Kogle M.E."/>
            <person name="Kuo A."/>
            <person name="Riley R."/>
            <person name="Clum A."/>
            <person name="Nolan M."/>
            <person name="Lipzen A."/>
            <person name="Salamov A."/>
            <person name="Henrissat B."/>
            <person name="Wiebenga A."/>
            <person name="De Vries R.P."/>
            <person name="Grigoriev I.V."/>
            <person name="Mortensen U.H."/>
            <person name="Andersen M.R."/>
            <person name="Baker S.E."/>
        </authorList>
    </citation>
    <scope>NUCLEOTIDE SEQUENCE [LARGE SCALE GENOMIC DNA]</scope>
    <source>
        <strain evidence="5">CBS 113365</strain>
    </source>
</reference>
<dbReference type="OrthoDB" id="425534at2759"/>
<dbReference type="EMBL" id="KZ821624">
    <property type="protein sequence ID" value="PYH69033.1"/>
    <property type="molecule type" value="Genomic_DNA"/>
</dbReference>
<gene>
    <name evidence="5" type="ORF">BO88DRAFT_435267</name>
</gene>
<dbReference type="InterPro" id="IPR029058">
    <property type="entry name" value="AB_hydrolase_fold"/>
</dbReference>
<dbReference type="Pfam" id="PF00561">
    <property type="entry name" value="Abhydrolase_1"/>
    <property type="match status" value="1"/>
</dbReference>
<evidence type="ECO:0000256" key="2">
    <source>
        <dbReference type="ARBA" id="ARBA00022801"/>
    </source>
</evidence>
<dbReference type="PANTHER" id="PTHR43248:SF25">
    <property type="entry name" value="AB HYDROLASE-1 DOMAIN-CONTAINING PROTEIN-RELATED"/>
    <property type="match status" value="1"/>
</dbReference>
<evidence type="ECO:0000313" key="6">
    <source>
        <dbReference type="Proteomes" id="UP000248405"/>
    </source>
</evidence>
<comment type="similarity">
    <text evidence="1">Belongs to the peptidase S33 family.</text>
</comment>
<name>A0A319BT42_ASPVC</name>
<feature type="domain" description="AB hydrolase-1" evidence="3">
    <location>
        <begin position="97"/>
        <end position="246"/>
    </location>
</feature>
<feature type="domain" description="Peptidase S33 tripeptidyl aminopeptidase-like C-terminal" evidence="4">
    <location>
        <begin position="448"/>
        <end position="525"/>
    </location>
</feature>
<accession>A0A319BT42</accession>
<dbReference type="RefSeq" id="XP_025562827.1">
    <property type="nucleotide sequence ID" value="XM_025709512.1"/>
</dbReference>
<sequence length="569" mass="63415">MFGTKGWNSLVWCALVTTYTSSAIVGLCFANGFQEPLESHKNSVLEWESCGEANNHTLQCSRLEVPVNHLSQSSDKTFSLPIIRMLAKNASATGDRHIFLNPGGPGASGMGFLRGSASDLNKLVGEGFHLLSFDPRGISGSIPKAVCYPNSGERTTAFASNPWNLKYQAGEMYTRAENKAKACRDMMGEHGEYINTPQTAYDMNSILDAIGQKNMYYWGLSYGTTLGQTYAQMFPERISRMVLDGVSNLDQWYNSFFLEESLTDTDKIYTGFLKECFEAKEDCPLQSIKGEHFKSAGQLQSYFDGFLRELEDEPVPVYLNSTDYGAITRRTIVSNGILMALYKPKSWPLLAKNLAELLNGNTTPAYNAYSESWLLKYLVDDSTIFIGLNDNRKTGQDAPVHGVKPVYNHTISRPELSFLVSRYQGSDIYDRASWSIPTTHNFRPQYYPEYPRIRTAEPILILSTTWDPVCPLISAKKAHNSFEGARLVEQLSYGHCSLSMPSLCTVSYLRHYFNEGILPEVGATCGIDTEYFPSAGGSAVSTLSVKDEDLLRSLHALAANDIFSVRYQM</sequence>
<dbReference type="InterPro" id="IPR013595">
    <property type="entry name" value="Pept_S33_TAP-like_C"/>
</dbReference>